<gene>
    <name evidence="7" type="ORF">DBRI00130_LOCUS4930</name>
</gene>
<feature type="repeat" description="TPR" evidence="6">
    <location>
        <begin position="228"/>
        <end position="261"/>
    </location>
</feature>
<organism evidence="7">
    <name type="scientific">Ditylum brightwellii</name>
    <dbReference type="NCBI Taxonomy" id="49249"/>
    <lineage>
        <taxon>Eukaryota</taxon>
        <taxon>Sar</taxon>
        <taxon>Stramenopiles</taxon>
        <taxon>Ochrophyta</taxon>
        <taxon>Bacillariophyta</taxon>
        <taxon>Mediophyceae</taxon>
        <taxon>Lithodesmiophycidae</taxon>
        <taxon>Lithodesmiales</taxon>
        <taxon>Lithodesmiaceae</taxon>
        <taxon>Ditylum</taxon>
    </lineage>
</organism>
<dbReference type="Pfam" id="PF13176">
    <property type="entry name" value="TPR_7"/>
    <property type="match status" value="1"/>
</dbReference>
<keyword evidence="3 6" id="KW-0802">TPR repeat</keyword>
<dbReference type="GO" id="GO:0005680">
    <property type="term" value="C:anaphase-promoting complex"/>
    <property type="evidence" value="ECO:0007669"/>
    <property type="project" value="TreeGrafter"/>
</dbReference>
<dbReference type="PROSITE" id="PS50005">
    <property type="entry name" value="TPR"/>
    <property type="match status" value="4"/>
</dbReference>
<feature type="repeat" description="TPR" evidence="6">
    <location>
        <begin position="126"/>
        <end position="159"/>
    </location>
</feature>
<feature type="repeat" description="TPR" evidence="6">
    <location>
        <begin position="160"/>
        <end position="193"/>
    </location>
</feature>
<sequence length="284" mass="32709">MADYQNSKRALETMQRVEPHRMKGLEVLSTTLWHLKKEVELSDLAQRAVDFDRMSPESWCVVGNCFSLQKEHETALTFFRRSIQVDSSFTYSYTLSGHEYVSNEDFDKAVSCYRDAIRTDGCGRHYNAWYGLGAIYFRQEKYDLAEYHFQKALTINPQSSVLHCHLGMAQYANGKPYEALDTLEGAFQLDPHNAQARYQRATILMSLNRPQQALLEFEKVRDAAPREASVHFAMGRVLKRLGRPEQAMRCFLTALDLDPKDNNLIKSAMDRLDEPDIEEDVSAF</sequence>
<comment type="subcellular location">
    <subcellularLocation>
        <location evidence="1">Nucleus</location>
    </subcellularLocation>
</comment>
<reference evidence="7" key="1">
    <citation type="submission" date="2021-01" db="EMBL/GenBank/DDBJ databases">
        <authorList>
            <person name="Corre E."/>
            <person name="Pelletier E."/>
            <person name="Niang G."/>
            <person name="Scheremetjew M."/>
            <person name="Finn R."/>
            <person name="Kale V."/>
            <person name="Holt S."/>
            <person name="Cochrane G."/>
            <person name="Meng A."/>
            <person name="Brown T."/>
            <person name="Cohen L."/>
        </authorList>
    </citation>
    <scope>NUCLEOTIDE SEQUENCE</scope>
    <source>
        <strain evidence="7">GSO104</strain>
    </source>
</reference>
<dbReference type="PROSITE" id="PS50293">
    <property type="entry name" value="TPR_REGION"/>
    <property type="match status" value="1"/>
</dbReference>
<evidence type="ECO:0000256" key="2">
    <source>
        <dbReference type="ARBA" id="ARBA00022737"/>
    </source>
</evidence>
<dbReference type="AlphaFoldDB" id="A0A7S4UJG0"/>
<dbReference type="SMART" id="SM00028">
    <property type="entry name" value="TPR"/>
    <property type="match status" value="6"/>
</dbReference>
<keyword evidence="4" id="KW-0539">Nucleus</keyword>
<dbReference type="InterPro" id="IPR019734">
    <property type="entry name" value="TPR_rpt"/>
</dbReference>
<evidence type="ECO:0008006" key="8">
    <source>
        <dbReference type="Google" id="ProtNLM"/>
    </source>
</evidence>
<dbReference type="GO" id="GO:0005737">
    <property type="term" value="C:cytoplasm"/>
    <property type="evidence" value="ECO:0007669"/>
    <property type="project" value="TreeGrafter"/>
</dbReference>
<protein>
    <recommendedName>
        <fullName evidence="8">UDP-N-acetylglucosamine--peptide N-acetylglucosaminyltransferase SPINDLY</fullName>
    </recommendedName>
</protein>
<accession>A0A7S4UJG0</accession>
<evidence type="ECO:0000256" key="3">
    <source>
        <dbReference type="ARBA" id="ARBA00022803"/>
    </source>
</evidence>
<feature type="repeat" description="TPR" evidence="6">
    <location>
        <begin position="56"/>
        <end position="89"/>
    </location>
</feature>
<dbReference type="GO" id="GO:0051301">
    <property type="term" value="P:cell division"/>
    <property type="evidence" value="ECO:0007669"/>
    <property type="project" value="TreeGrafter"/>
</dbReference>
<comment type="similarity">
    <text evidence="5">Belongs to the APC3/CDC27 family.</text>
</comment>
<keyword evidence="2" id="KW-0677">Repeat</keyword>
<dbReference type="GO" id="GO:0007091">
    <property type="term" value="P:metaphase/anaphase transition of mitotic cell cycle"/>
    <property type="evidence" value="ECO:0007669"/>
    <property type="project" value="TreeGrafter"/>
</dbReference>
<dbReference type="SUPFAM" id="SSF48452">
    <property type="entry name" value="TPR-like"/>
    <property type="match status" value="1"/>
</dbReference>
<evidence type="ECO:0000313" key="7">
    <source>
        <dbReference type="EMBL" id="CAE4588012.1"/>
    </source>
</evidence>
<evidence type="ECO:0000256" key="5">
    <source>
        <dbReference type="ARBA" id="ARBA00038210"/>
    </source>
</evidence>
<dbReference type="Pfam" id="PF14559">
    <property type="entry name" value="TPR_19"/>
    <property type="match status" value="1"/>
</dbReference>
<dbReference type="FunFam" id="1.25.40.10:FF:000018">
    <property type="entry name" value="Cell division cycle protein 27 homolog B"/>
    <property type="match status" value="1"/>
</dbReference>
<dbReference type="InterPro" id="IPR011990">
    <property type="entry name" value="TPR-like_helical_dom_sf"/>
</dbReference>
<evidence type="ECO:0000256" key="4">
    <source>
        <dbReference type="ARBA" id="ARBA00023242"/>
    </source>
</evidence>
<dbReference type="Gene3D" id="1.25.40.10">
    <property type="entry name" value="Tetratricopeptide repeat domain"/>
    <property type="match status" value="2"/>
</dbReference>
<dbReference type="PANTHER" id="PTHR12558:SF13">
    <property type="entry name" value="CELL DIVISION CYCLE PROTEIN 27 HOMOLOG"/>
    <property type="match status" value="1"/>
</dbReference>
<dbReference type="EMBL" id="HBNS01006060">
    <property type="protein sequence ID" value="CAE4588012.1"/>
    <property type="molecule type" value="Transcribed_RNA"/>
</dbReference>
<dbReference type="GO" id="GO:0016567">
    <property type="term" value="P:protein ubiquitination"/>
    <property type="evidence" value="ECO:0007669"/>
    <property type="project" value="TreeGrafter"/>
</dbReference>
<dbReference type="GO" id="GO:0031145">
    <property type="term" value="P:anaphase-promoting complex-dependent catabolic process"/>
    <property type="evidence" value="ECO:0007669"/>
    <property type="project" value="TreeGrafter"/>
</dbReference>
<evidence type="ECO:0000256" key="1">
    <source>
        <dbReference type="ARBA" id="ARBA00004123"/>
    </source>
</evidence>
<name>A0A7S4UJG0_9STRA</name>
<dbReference type="Pfam" id="PF13432">
    <property type="entry name" value="TPR_16"/>
    <property type="match status" value="1"/>
</dbReference>
<evidence type="ECO:0000256" key="6">
    <source>
        <dbReference type="PROSITE-ProRule" id="PRU00339"/>
    </source>
</evidence>
<proteinExistence type="inferred from homology"/>
<dbReference type="PANTHER" id="PTHR12558">
    <property type="entry name" value="CELL DIVISION CYCLE 16,23,27"/>
    <property type="match status" value="1"/>
</dbReference>